<dbReference type="GO" id="GO:0048476">
    <property type="term" value="C:Holliday junction resolvase complex"/>
    <property type="evidence" value="ECO:0007669"/>
    <property type="project" value="UniProtKB-UniRule"/>
</dbReference>
<proteinExistence type="inferred from homology"/>
<gene>
    <name evidence="6 8" type="primary">ruvA</name>
    <name evidence="8" type="ORF">COW88_01980</name>
</gene>
<organism evidence="8 9">
    <name type="scientific">Candidatus Lloydbacteria bacterium CG22_combo_CG10-13_8_21_14_all_47_15</name>
    <dbReference type="NCBI Taxonomy" id="1974635"/>
    <lineage>
        <taxon>Bacteria</taxon>
        <taxon>Candidatus Lloydiibacteriota</taxon>
    </lineage>
</organism>
<comment type="subcellular location">
    <subcellularLocation>
        <location evidence="6">Cytoplasm</location>
    </subcellularLocation>
</comment>
<dbReference type="GO" id="GO:0009379">
    <property type="term" value="C:Holliday junction helicase complex"/>
    <property type="evidence" value="ECO:0007669"/>
    <property type="project" value="InterPro"/>
</dbReference>
<protein>
    <recommendedName>
        <fullName evidence="6">Holliday junction branch migration complex subunit RuvA</fullName>
    </recommendedName>
</protein>
<dbReference type="NCBIfam" id="TIGR00084">
    <property type="entry name" value="ruvA"/>
    <property type="match status" value="1"/>
</dbReference>
<evidence type="ECO:0000259" key="7">
    <source>
        <dbReference type="SMART" id="SM00278"/>
    </source>
</evidence>
<dbReference type="GO" id="GO:0005737">
    <property type="term" value="C:cytoplasm"/>
    <property type="evidence" value="ECO:0007669"/>
    <property type="project" value="UniProtKB-SubCell"/>
</dbReference>
<dbReference type="InterPro" id="IPR000085">
    <property type="entry name" value="RuvA"/>
</dbReference>
<dbReference type="EMBL" id="PCTL01000020">
    <property type="protein sequence ID" value="PIP73475.1"/>
    <property type="molecule type" value="Genomic_DNA"/>
</dbReference>
<comment type="caution">
    <text evidence="8">The sequence shown here is derived from an EMBL/GenBank/DDBJ whole genome shotgun (WGS) entry which is preliminary data.</text>
</comment>
<dbReference type="InterPro" id="IPR036267">
    <property type="entry name" value="RuvA_C_sf"/>
</dbReference>
<dbReference type="Gene3D" id="2.40.50.140">
    <property type="entry name" value="Nucleic acid-binding proteins"/>
    <property type="match status" value="1"/>
</dbReference>
<dbReference type="GO" id="GO:0006281">
    <property type="term" value="P:DNA repair"/>
    <property type="evidence" value="ECO:0007669"/>
    <property type="project" value="UniProtKB-UniRule"/>
</dbReference>
<dbReference type="InterPro" id="IPR012340">
    <property type="entry name" value="NA-bd_OB-fold"/>
</dbReference>
<dbReference type="SUPFAM" id="SSF47781">
    <property type="entry name" value="RuvA domain 2-like"/>
    <property type="match status" value="1"/>
</dbReference>
<dbReference type="Gene3D" id="1.10.150.20">
    <property type="entry name" value="5' to 3' exonuclease, C-terminal subdomain"/>
    <property type="match status" value="1"/>
</dbReference>
<dbReference type="SUPFAM" id="SSF46929">
    <property type="entry name" value="DNA helicase RuvA subunit, C-terminal domain"/>
    <property type="match status" value="1"/>
</dbReference>
<comment type="caution">
    <text evidence="6">Lacks conserved residue(s) required for the propagation of feature annotation.</text>
</comment>
<evidence type="ECO:0000256" key="4">
    <source>
        <dbReference type="ARBA" id="ARBA00023172"/>
    </source>
</evidence>
<evidence type="ECO:0000256" key="6">
    <source>
        <dbReference type="HAMAP-Rule" id="MF_00031"/>
    </source>
</evidence>
<keyword evidence="1 6" id="KW-0963">Cytoplasm</keyword>
<keyword evidence="4 6" id="KW-0233">DNA recombination</keyword>
<feature type="region of interest" description="Domain III" evidence="6">
    <location>
        <begin position="149"/>
        <end position="191"/>
    </location>
</feature>
<dbReference type="SMART" id="SM00278">
    <property type="entry name" value="HhH1"/>
    <property type="match status" value="2"/>
</dbReference>
<dbReference type="Gene3D" id="1.10.8.10">
    <property type="entry name" value="DNA helicase RuvA subunit, C-terminal domain"/>
    <property type="match status" value="1"/>
</dbReference>
<evidence type="ECO:0000256" key="2">
    <source>
        <dbReference type="ARBA" id="ARBA00022763"/>
    </source>
</evidence>
<reference evidence="8 9" key="1">
    <citation type="submission" date="2017-09" db="EMBL/GenBank/DDBJ databases">
        <title>Depth-based differentiation of microbial function through sediment-hosted aquifers and enrichment of novel symbionts in the deep terrestrial subsurface.</title>
        <authorList>
            <person name="Probst A.J."/>
            <person name="Ladd B."/>
            <person name="Jarett J.K."/>
            <person name="Geller-Mcgrath D.E."/>
            <person name="Sieber C.M."/>
            <person name="Emerson J.B."/>
            <person name="Anantharaman K."/>
            <person name="Thomas B.C."/>
            <person name="Malmstrom R."/>
            <person name="Stieglmeier M."/>
            <person name="Klingl A."/>
            <person name="Woyke T."/>
            <person name="Ryan C.M."/>
            <person name="Banfield J.F."/>
        </authorList>
    </citation>
    <scope>NUCLEOTIDE SEQUENCE [LARGE SCALE GENOMIC DNA]</scope>
    <source>
        <strain evidence="8">CG22_combo_CG10-13_8_21_14_all_47_15</strain>
    </source>
</reference>
<dbReference type="GO" id="GO:0000400">
    <property type="term" value="F:four-way junction DNA binding"/>
    <property type="evidence" value="ECO:0007669"/>
    <property type="project" value="UniProtKB-UniRule"/>
</dbReference>
<dbReference type="InterPro" id="IPR011114">
    <property type="entry name" value="RuvA_C"/>
</dbReference>
<evidence type="ECO:0000313" key="8">
    <source>
        <dbReference type="EMBL" id="PIP73475.1"/>
    </source>
</evidence>
<feature type="domain" description="Helix-hairpin-helix DNA-binding motif class 1" evidence="7">
    <location>
        <begin position="72"/>
        <end position="91"/>
    </location>
</feature>
<dbReference type="InterPro" id="IPR003583">
    <property type="entry name" value="Hlx-hairpin-Hlx_DNA-bd_motif"/>
</dbReference>
<dbReference type="CDD" id="cd14332">
    <property type="entry name" value="UBA_RuvA_C"/>
    <property type="match status" value="1"/>
</dbReference>
<dbReference type="GO" id="GO:0005524">
    <property type="term" value="F:ATP binding"/>
    <property type="evidence" value="ECO:0007669"/>
    <property type="project" value="InterPro"/>
</dbReference>
<dbReference type="AlphaFoldDB" id="A0A2H0CU72"/>
<comment type="domain">
    <text evidence="6">Has three domains with a flexible linker between the domains II and III and assumes an 'L' shape. Domain III is highly mobile and contacts RuvB.</text>
</comment>
<comment type="similarity">
    <text evidence="6">Belongs to the RuvA family.</text>
</comment>
<dbReference type="HAMAP" id="MF_00031">
    <property type="entry name" value="DNA_HJ_migration_RuvA"/>
    <property type="match status" value="1"/>
</dbReference>
<evidence type="ECO:0000256" key="3">
    <source>
        <dbReference type="ARBA" id="ARBA00023125"/>
    </source>
</evidence>
<feature type="domain" description="Helix-hairpin-helix DNA-binding motif class 1" evidence="7">
    <location>
        <begin position="107"/>
        <end position="126"/>
    </location>
</feature>
<name>A0A2H0CU72_9BACT</name>
<comment type="subunit">
    <text evidence="6">Homotetramer. Forms an RuvA(8)-RuvB(12)-Holliday junction (HJ) complex. HJ DNA is sandwiched between 2 RuvA tetramers; dsDNA enters through RuvA and exits via RuvB. An RuvB hexamer assembles on each DNA strand where it exits the tetramer. Each RuvB hexamer is contacted by two RuvA subunits (via domain III) on 2 adjacent RuvB subunits; this complex drives branch migration. In the full resolvosome a probable DNA-RuvA(4)-RuvB(12)-RuvC(2) complex forms which resolves the HJ.</text>
</comment>
<dbReference type="Pfam" id="PF14520">
    <property type="entry name" value="HHH_5"/>
    <property type="match status" value="1"/>
</dbReference>
<evidence type="ECO:0000313" key="9">
    <source>
        <dbReference type="Proteomes" id="UP000230638"/>
    </source>
</evidence>
<accession>A0A2H0CU72</accession>
<dbReference type="Pfam" id="PF01330">
    <property type="entry name" value="RuvA_N"/>
    <property type="match status" value="1"/>
</dbReference>
<evidence type="ECO:0000256" key="5">
    <source>
        <dbReference type="ARBA" id="ARBA00023204"/>
    </source>
</evidence>
<keyword evidence="5 6" id="KW-0234">DNA repair</keyword>
<dbReference type="InterPro" id="IPR013849">
    <property type="entry name" value="DNA_helicase_Holl-junc_RuvA_I"/>
</dbReference>
<evidence type="ECO:0000256" key="1">
    <source>
        <dbReference type="ARBA" id="ARBA00022490"/>
    </source>
</evidence>
<dbReference type="GO" id="GO:0009378">
    <property type="term" value="F:four-way junction helicase activity"/>
    <property type="evidence" value="ECO:0007669"/>
    <property type="project" value="InterPro"/>
</dbReference>
<dbReference type="SUPFAM" id="SSF50249">
    <property type="entry name" value="Nucleic acid-binding proteins"/>
    <property type="match status" value="1"/>
</dbReference>
<keyword evidence="3 6" id="KW-0238">DNA-binding</keyword>
<dbReference type="InterPro" id="IPR010994">
    <property type="entry name" value="RuvA_2-like"/>
</dbReference>
<dbReference type="Proteomes" id="UP000230638">
    <property type="component" value="Unassembled WGS sequence"/>
</dbReference>
<keyword evidence="2 6" id="KW-0227">DNA damage</keyword>
<sequence length="191" mass="20336">MIARLSGTVSFSGERQLILDVGGVGYSIHATGETIRTAQKAKEVTLWTHLAVREDALTLFGFLTRSELEFFELLLSVPGIGPKSALGIISVAPLDTLRRAVGAGDTSYLTKVSGIGTKNAHKIVIELKSKIGTGGDNTFDAAILNEEREVLDALEALGYSPKETRETLKKIPAGTEGVQAKIKAALKMLGK</sequence>
<dbReference type="Pfam" id="PF07499">
    <property type="entry name" value="RuvA_C"/>
    <property type="match status" value="1"/>
</dbReference>
<comment type="function">
    <text evidence="6">The RuvA-RuvB-RuvC complex processes Holliday junction (HJ) DNA during genetic recombination and DNA repair, while the RuvA-RuvB complex plays an important role in the rescue of blocked DNA replication forks via replication fork reversal (RFR). RuvA specifically binds to HJ cruciform DNA, conferring on it an open structure. The RuvB hexamer acts as an ATP-dependent pump, pulling dsDNA into and through the RuvAB complex. HJ branch migration allows RuvC to scan DNA until it finds its consensus sequence, where it cleaves and resolves the cruciform DNA.</text>
</comment>
<dbReference type="GO" id="GO:0006310">
    <property type="term" value="P:DNA recombination"/>
    <property type="evidence" value="ECO:0007669"/>
    <property type="project" value="UniProtKB-UniRule"/>
</dbReference>